<evidence type="ECO:0000256" key="1">
    <source>
        <dbReference type="SAM" id="SignalP"/>
    </source>
</evidence>
<evidence type="ECO:0000313" key="4">
    <source>
        <dbReference type="Proteomes" id="UP000640333"/>
    </source>
</evidence>
<dbReference type="InterPro" id="IPR017853">
    <property type="entry name" value="GH"/>
</dbReference>
<dbReference type="Gene3D" id="3.20.20.80">
    <property type="entry name" value="Glycosidases"/>
    <property type="match status" value="1"/>
</dbReference>
<dbReference type="Proteomes" id="UP000640333">
    <property type="component" value="Unassembled WGS sequence"/>
</dbReference>
<dbReference type="GO" id="GO:0004553">
    <property type="term" value="F:hydrolase activity, hydrolyzing O-glycosyl compounds"/>
    <property type="evidence" value="ECO:0007669"/>
    <property type="project" value="InterPro"/>
</dbReference>
<reference evidence="3" key="1">
    <citation type="submission" date="2020-10" db="EMBL/GenBank/DDBJ databases">
        <title>Bacterium isolated from coastal waters sediment.</title>
        <authorList>
            <person name="Chen R.-J."/>
            <person name="Lu D.-C."/>
            <person name="Zhu K.-L."/>
            <person name="Du Z.-J."/>
        </authorList>
    </citation>
    <scope>NUCLEOTIDE SEQUENCE</scope>
    <source>
        <strain evidence="3">N1Y112</strain>
    </source>
</reference>
<sequence>MNNLKKTLTLSSLGLLTLAIQSAYGLPSRLEALNGDTDSRQHWQLLVNDQPYQIRGVGCAKAEGTGGVDYLHLAKKLGANTVRTWGLTHTDTGYLDRAAALGLQVAVGIWLPHPKARSLYQNPNSEELVRLRAHILTQVDQLRKHPAVLLWVVGNEVLHSADSPSERTGFLIFLESLIKEIKTRDPDHLVSYAAAESVDLQMLAQSAKSLDIIGINLYSDPRKLQRRKQLSGELRPLLFTEFGPRRPEDMRLDALGYPLTPTDQAKTKRYVRRLDQLESLSKQTLGAFVFRLGDPKPDDLHWWNLSYGDHPRAAYVAIAQRYQGDDWDDAPICKATPSSRIQVTPGTPLQLQISEQTLKQVRYGSHFWPVAAHVRTQPASTLLTPDLVSTTPNMGVSAPDQPGDYWLITHAVNANGTACMQRSSLRVQQP</sequence>
<dbReference type="SUPFAM" id="SSF51445">
    <property type="entry name" value="(Trans)glycosidases"/>
    <property type="match status" value="1"/>
</dbReference>
<dbReference type="GO" id="GO:0005975">
    <property type="term" value="P:carbohydrate metabolic process"/>
    <property type="evidence" value="ECO:0007669"/>
    <property type="project" value="InterPro"/>
</dbReference>
<feature type="domain" description="Glycoside hydrolase family 2 catalytic" evidence="2">
    <location>
        <begin position="115"/>
        <end position="220"/>
    </location>
</feature>
<evidence type="ECO:0000259" key="2">
    <source>
        <dbReference type="Pfam" id="PF02836"/>
    </source>
</evidence>
<comment type="caution">
    <text evidence="3">The sequence shown here is derived from an EMBL/GenBank/DDBJ whole genome shotgun (WGS) entry which is preliminary data.</text>
</comment>
<dbReference type="AlphaFoldDB" id="A0A8J7F9R1"/>
<keyword evidence="1" id="KW-0732">Signal</keyword>
<feature type="chain" id="PRO_5035225142" description="Glycoside hydrolase family 2 catalytic domain-containing protein" evidence="1">
    <location>
        <begin position="26"/>
        <end position="430"/>
    </location>
</feature>
<organism evidence="3 4">
    <name type="scientific">Pontibacterium sinense</name>
    <dbReference type="NCBI Taxonomy" id="2781979"/>
    <lineage>
        <taxon>Bacteria</taxon>
        <taxon>Pseudomonadati</taxon>
        <taxon>Pseudomonadota</taxon>
        <taxon>Gammaproteobacteria</taxon>
        <taxon>Oceanospirillales</taxon>
        <taxon>Oceanospirillaceae</taxon>
        <taxon>Pontibacterium</taxon>
    </lineage>
</organism>
<dbReference type="RefSeq" id="WP_193952399.1">
    <property type="nucleotide sequence ID" value="NZ_JADEYS010000005.1"/>
</dbReference>
<dbReference type="Pfam" id="PF02836">
    <property type="entry name" value="Glyco_hydro_2_C"/>
    <property type="match status" value="1"/>
</dbReference>
<feature type="signal peptide" evidence="1">
    <location>
        <begin position="1"/>
        <end position="25"/>
    </location>
</feature>
<dbReference type="InterPro" id="IPR006103">
    <property type="entry name" value="Glyco_hydro_2_cat"/>
</dbReference>
<proteinExistence type="predicted"/>
<protein>
    <recommendedName>
        <fullName evidence="2">Glycoside hydrolase family 2 catalytic domain-containing protein</fullName>
    </recommendedName>
</protein>
<gene>
    <name evidence="3" type="ORF">IOQ59_06145</name>
</gene>
<evidence type="ECO:0000313" key="3">
    <source>
        <dbReference type="EMBL" id="MBE9396842.1"/>
    </source>
</evidence>
<keyword evidence="4" id="KW-1185">Reference proteome</keyword>
<dbReference type="EMBL" id="JADEYS010000005">
    <property type="protein sequence ID" value="MBE9396842.1"/>
    <property type="molecule type" value="Genomic_DNA"/>
</dbReference>
<accession>A0A8J7F9R1</accession>
<name>A0A8J7F9R1_9GAMM</name>